<proteinExistence type="inferred from homology"/>
<dbReference type="AlphaFoldDB" id="A0A9E7R2Z1"/>
<dbReference type="InterPro" id="IPR036868">
    <property type="entry name" value="TusA-like_sf"/>
</dbReference>
<gene>
    <name evidence="3" type="ORF">N0B31_17135</name>
</gene>
<dbReference type="EMBL" id="CP104003">
    <property type="protein sequence ID" value="UWM53843.1"/>
    <property type="molecule type" value="Genomic_DNA"/>
</dbReference>
<dbReference type="KEGG" id="ssai:N0B31_17135"/>
<dbReference type="PROSITE" id="PS01148">
    <property type="entry name" value="UPF0033"/>
    <property type="match status" value="1"/>
</dbReference>
<dbReference type="Proteomes" id="UP001057580">
    <property type="component" value="Chromosome"/>
</dbReference>
<dbReference type="CDD" id="cd00291">
    <property type="entry name" value="SirA_YedF_YeeD"/>
    <property type="match status" value="1"/>
</dbReference>
<dbReference type="RefSeq" id="WP_260592837.1">
    <property type="nucleotide sequence ID" value="NZ_CP104003.1"/>
</dbReference>
<dbReference type="Pfam" id="PF01206">
    <property type="entry name" value="TusA"/>
    <property type="match status" value="1"/>
</dbReference>
<keyword evidence="4" id="KW-1185">Reference proteome</keyword>
<feature type="domain" description="UPF0033" evidence="2">
    <location>
        <begin position="11"/>
        <end position="35"/>
    </location>
</feature>
<name>A0A9E7R2Z1_9EURY</name>
<evidence type="ECO:0000313" key="3">
    <source>
        <dbReference type="EMBL" id="UWM53843.1"/>
    </source>
</evidence>
<organism evidence="3 4">
    <name type="scientific">Salinirubellus salinus</name>
    <dbReference type="NCBI Taxonomy" id="1364945"/>
    <lineage>
        <taxon>Archaea</taxon>
        <taxon>Methanobacteriati</taxon>
        <taxon>Methanobacteriota</taxon>
        <taxon>Stenosarchaea group</taxon>
        <taxon>Halobacteria</taxon>
        <taxon>Halobacteriales</taxon>
        <taxon>Natronomonadaceae</taxon>
        <taxon>Salinirubellus</taxon>
    </lineage>
</organism>
<protein>
    <submittedName>
        <fullName evidence="3">Sulfurtransferase TusA family protein</fullName>
    </submittedName>
</protein>
<dbReference type="PANTHER" id="PTHR33279">
    <property type="entry name" value="SULFUR CARRIER PROTEIN YEDF-RELATED"/>
    <property type="match status" value="1"/>
</dbReference>
<dbReference type="PANTHER" id="PTHR33279:SF6">
    <property type="entry name" value="SULFUR CARRIER PROTEIN YEDF-RELATED"/>
    <property type="match status" value="1"/>
</dbReference>
<sequence>MSTEINPDVTIDARGATCPGPLMDLIGEIKHADVGTVFELQTSDSSSSHDVPEWVEKAGHDLLGVEEHDDYWSVFVETTK</sequence>
<comment type="similarity">
    <text evidence="1">Belongs to the sulfur carrier protein TusA family.</text>
</comment>
<evidence type="ECO:0000313" key="4">
    <source>
        <dbReference type="Proteomes" id="UP001057580"/>
    </source>
</evidence>
<accession>A0A9E7R2Z1</accession>
<evidence type="ECO:0000259" key="2">
    <source>
        <dbReference type="PROSITE" id="PS01148"/>
    </source>
</evidence>
<dbReference type="GeneID" id="74944183"/>
<dbReference type="SUPFAM" id="SSF64307">
    <property type="entry name" value="SirA-like"/>
    <property type="match status" value="1"/>
</dbReference>
<evidence type="ECO:0000256" key="1">
    <source>
        <dbReference type="ARBA" id="ARBA00008984"/>
    </source>
</evidence>
<dbReference type="Gene3D" id="3.30.110.40">
    <property type="entry name" value="TusA-like domain"/>
    <property type="match status" value="1"/>
</dbReference>
<reference evidence="3" key="1">
    <citation type="submission" date="2022-09" db="EMBL/GenBank/DDBJ databases">
        <title>Diverse halophilic archaea isolated from saline environments.</title>
        <authorList>
            <person name="Cui H.-L."/>
        </authorList>
    </citation>
    <scope>NUCLEOTIDE SEQUENCE</scope>
    <source>
        <strain evidence="3">ZS-35-S2</strain>
    </source>
</reference>
<dbReference type="InterPro" id="IPR001455">
    <property type="entry name" value="TusA-like"/>
</dbReference>